<keyword evidence="2" id="KW-0229">DNA integration</keyword>
<dbReference type="Gene3D" id="1.10.443.10">
    <property type="entry name" value="Intergrase catalytic core"/>
    <property type="match status" value="1"/>
</dbReference>
<dbReference type="PANTHER" id="PTHR30629:SF6">
    <property type="entry name" value="PROPHAGE INTEGRASE INTA-RELATED"/>
    <property type="match status" value="1"/>
</dbReference>
<evidence type="ECO:0000313" key="8">
    <source>
        <dbReference type="EMBL" id="XAG79777.1"/>
    </source>
</evidence>
<dbReference type="InterPro" id="IPR010998">
    <property type="entry name" value="Integrase_recombinase_N"/>
</dbReference>
<dbReference type="Gene3D" id="3.30.160.390">
    <property type="entry name" value="Integrase, DNA-binding domain"/>
    <property type="match status" value="1"/>
</dbReference>
<dbReference type="PROSITE" id="PS51900">
    <property type="entry name" value="CB"/>
    <property type="match status" value="1"/>
</dbReference>
<dbReference type="InterPro" id="IPR013762">
    <property type="entry name" value="Integrase-like_cat_sf"/>
</dbReference>
<evidence type="ECO:0000256" key="1">
    <source>
        <dbReference type="ARBA" id="ARBA00008857"/>
    </source>
</evidence>
<dbReference type="Pfam" id="PF22022">
    <property type="entry name" value="Phage_int_M"/>
    <property type="match status" value="1"/>
</dbReference>
<evidence type="ECO:0000256" key="2">
    <source>
        <dbReference type="ARBA" id="ARBA00022908"/>
    </source>
</evidence>
<feature type="domain" description="Tyr recombinase" evidence="6">
    <location>
        <begin position="205"/>
        <end position="382"/>
    </location>
</feature>
<dbReference type="InterPro" id="IPR002104">
    <property type="entry name" value="Integrase_catalytic"/>
</dbReference>
<comment type="similarity">
    <text evidence="1">Belongs to the 'phage' integrase family.</text>
</comment>
<dbReference type="AlphaFoldDB" id="A0AAU6V0L3"/>
<dbReference type="GO" id="GO:0015074">
    <property type="term" value="P:DNA integration"/>
    <property type="evidence" value="ECO:0007669"/>
    <property type="project" value="UniProtKB-KW"/>
</dbReference>
<dbReference type="Gene3D" id="1.10.150.130">
    <property type="match status" value="1"/>
</dbReference>
<dbReference type="InterPro" id="IPR044068">
    <property type="entry name" value="CB"/>
</dbReference>
<evidence type="ECO:0000259" key="7">
    <source>
        <dbReference type="PROSITE" id="PS51900"/>
    </source>
</evidence>
<dbReference type="PROSITE" id="PS51898">
    <property type="entry name" value="TYR_RECOMBINASE"/>
    <property type="match status" value="1"/>
</dbReference>
<dbReference type="InterPro" id="IPR038488">
    <property type="entry name" value="Integrase_DNA-bd_sf"/>
</dbReference>
<sequence>MGQLNDAKIKNLKPGEKDQVISDGEGLQLRLRVNGTKQWNFNYYHPVTKKRVNIGLGRYPAVSLAQARKLAMEQRELLAMDIDPKVHREAKLEERKQQSEYILEKIAAEWLEVKKHDVTADYATDIWRSLERYVFPSIGNSPLADITAPKVIALFRPLEAKGTLETVKRLNQRLNEIMTYAVNCGYVHSNPLSGIRAAFKKPKKQNMATIDPSELPNFIKTVAQASIKITTRALIEWQLHTMTRPSEAATARWEELDLEKNVWTIPAEKMKRRREHTIPLTPQMLGILEAMRPISGHREYIFPSDKDPKSHSHTQTANMAIKRMGFKDKLVSHGLRALASTTLNAQGFEPDLIEAALAHVDSNQVRAAYNRTDYLERRRSMMEWWSKHIEDASQGSLSVSFLRVG</sequence>
<dbReference type="InterPro" id="IPR025166">
    <property type="entry name" value="Integrase_DNA_bind_dom"/>
</dbReference>
<feature type="domain" description="Core-binding (CB)" evidence="7">
    <location>
        <begin position="101"/>
        <end position="182"/>
    </location>
</feature>
<dbReference type="GO" id="GO:0006310">
    <property type="term" value="P:DNA recombination"/>
    <property type="evidence" value="ECO:0007669"/>
    <property type="project" value="UniProtKB-KW"/>
</dbReference>
<dbReference type="InterPro" id="IPR053876">
    <property type="entry name" value="Phage_int_M"/>
</dbReference>
<dbReference type="InterPro" id="IPR011010">
    <property type="entry name" value="DNA_brk_join_enz"/>
</dbReference>
<dbReference type="GO" id="GO:0003677">
    <property type="term" value="F:DNA binding"/>
    <property type="evidence" value="ECO:0007669"/>
    <property type="project" value="UniProtKB-UniRule"/>
</dbReference>
<dbReference type="NCBIfam" id="NF007246">
    <property type="entry name" value="PRK09692.1"/>
    <property type="match status" value="1"/>
</dbReference>
<reference evidence="8" key="1">
    <citation type="submission" date="2022-03" db="EMBL/GenBank/DDBJ databases">
        <title>Sea Food Isolates.</title>
        <authorList>
            <person name="Li c."/>
        </authorList>
    </citation>
    <scope>NUCLEOTIDE SEQUENCE</scope>
    <source>
        <strain evidence="8">19NY03SH02</strain>
    </source>
</reference>
<gene>
    <name evidence="8" type="ORF">MRN14_15080</name>
</gene>
<dbReference type="SUPFAM" id="SSF56349">
    <property type="entry name" value="DNA breaking-rejoining enzymes"/>
    <property type="match status" value="1"/>
</dbReference>
<dbReference type="EMBL" id="CP095354">
    <property type="protein sequence ID" value="XAG79777.1"/>
    <property type="molecule type" value="Genomic_DNA"/>
</dbReference>
<dbReference type="Pfam" id="PF00589">
    <property type="entry name" value="Phage_integrase"/>
    <property type="match status" value="1"/>
</dbReference>
<keyword evidence="4" id="KW-0233">DNA recombination</keyword>
<name>A0AAU6V0L3_UNCXX</name>
<dbReference type="PANTHER" id="PTHR30629">
    <property type="entry name" value="PROPHAGE INTEGRASE"/>
    <property type="match status" value="1"/>
</dbReference>
<protein>
    <submittedName>
        <fullName evidence="8">Integrase domain-containing protein</fullName>
    </submittedName>
</protein>
<dbReference type="Pfam" id="PF13356">
    <property type="entry name" value="Arm-DNA-bind_3"/>
    <property type="match status" value="1"/>
</dbReference>
<dbReference type="InterPro" id="IPR050808">
    <property type="entry name" value="Phage_Integrase"/>
</dbReference>
<evidence type="ECO:0000259" key="6">
    <source>
        <dbReference type="PROSITE" id="PS51898"/>
    </source>
</evidence>
<organism evidence="8">
    <name type="scientific">bacterium 19NY03SH02</name>
    <dbReference type="NCBI Taxonomy" id="2920631"/>
    <lineage>
        <taxon>Bacteria</taxon>
    </lineage>
</organism>
<accession>A0AAU6V0L3</accession>
<proteinExistence type="inferred from homology"/>
<dbReference type="CDD" id="cd00801">
    <property type="entry name" value="INT_P4_C"/>
    <property type="match status" value="1"/>
</dbReference>
<evidence type="ECO:0000256" key="4">
    <source>
        <dbReference type="ARBA" id="ARBA00023172"/>
    </source>
</evidence>
<evidence type="ECO:0000256" key="3">
    <source>
        <dbReference type="ARBA" id="ARBA00023125"/>
    </source>
</evidence>
<evidence type="ECO:0000256" key="5">
    <source>
        <dbReference type="PROSITE-ProRule" id="PRU01248"/>
    </source>
</evidence>
<keyword evidence="3 5" id="KW-0238">DNA-binding</keyword>